<dbReference type="Pfam" id="PF18480">
    <property type="entry name" value="DUF5615"/>
    <property type="match status" value="1"/>
</dbReference>
<proteinExistence type="predicted"/>
<feature type="domain" description="DUF5615" evidence="1">
    <location>
        <begin position="1"/>
        <end position="104"/>
    </location>
</feature>
<reference evidence="2 3" key="1">
    <citation type="submission" date="2016-10" db="EMBL/GenBank/DDBJ databases">
        <authorList>
            <person name="de Groot N.N."/>
        </authorList>
    </citation>
    <scope>NUCLEOTIDE SEQUENCE [LARGE SCALE GENOMIC DNA]</scope>
    <source>
        <strain evidence="2 3">DSM 26130</strain>
    </source>
</reference>
<dbReference type="AlphaFoldDB" id="A0A1I2F2K6"/>
<sequence length="108" mass="12630">MKILLDENLHNKLKFRFPDHEVTTVRDMGWSGKRNGELMKLMIDYEFELLVTLDKGFDHQHNFNKYPIPVLVLKVKRSDYEYLLPLVSKIKAVLDSELSQGVTVILPD</sequence>
<name>A0A1I2F2K6_9BACT</name>
<keyword evidence="3" id="KW-1185">Reference proteome</keyword>
<gene>
    <name evidence="2" type="ORF">SAMN05216167_1249</name>
</gene>
<evidence type="ECO:0000313" key="2">
    <source>
        <dbReference type="EMBL" id="SFE98761.1"/>
    </source>
</evidence>
<dbReference type="EMBL" id="FOLQ01000024">
    <property type="protein sequence ID" value="SFE98761.1"/>
    <property type="molecule type" value="Genomic_DNA"/>
</dbReference>
<dbReference type="STRING" id="662367.SAMN05216167_1249"/>
<dbReference type="InterPro" id="IPR041049">
    <property type="entry name" value="DUF5615"/>
</dbReference>
<organism evidence="2 3">
    <name type="scientific">Spirosoma endophyticum</name>
    <dbReference type="NCBI Taxonomy" id="662367"/>
    <lineage>
        <taxon>Bacteria</taxon>
        <taxon>Pseudomonadati</taxon>
        <taxon>Bacteroidota</taxon>
        <taxon>Cytophagia</taxon>
        <taxon>Cytophagales</taxon>
        <taxon>Cytophagaceae</taxon>
        <taxon>Spirosoma</taxon>
    </lineage>
</organism>
<evidence type="ECO:0000259" key="1">
    <source>
        <dbReference type="Pfam" id="PF18480"/>
    </source>
</evidence>
<dbReference type="OrthoDB" id="8085537at2"/>
<accession>A0A1I2F2K6</accession>
<protein>
    <recommendedName>
        <fullName evidence="1">DUF5615 domain-containing protein</fullName>
    </recommendedName>
</protein>
<evidence type="ECO:0000313" key="3">
    <source>
        <dbReference type="Proteomes" id="UP000198598"/>
    </source>
</evidence>
<dbReference type="RefSeq" id="WP_093833534.1">
    <property type="nucleotide sequence ID" value="NZ_FOLQ01000024.1"/>
</dbReference>
<dbReference type="Proteomes" id="UP000198598">
    <property type="component" value="Unassembled WGS sequence"/>
</dbReference>